<dbReference type="Proteomes" id="UP000055060">
    <property type="component" value="Unassembled WGS sequence"/>
</dbReference>
<keyword evidence="5" id="KW-0472">Membrane</keyword>
<feature type="transmembrane region" description="Helical" evidence="5">
    <location>
        <begin position="7"/>
        <end position="24"/>
    </location>
</feature>
<evidence type="ECO:0000313" key="7">
    <source>
        <dbReference type="EMBL" id="GAP15090.1"/>
    </source>
</evidence>
<evidence type="ECO:0000256" key="4">
    <source>
        <dbReference type="PROSITE-ProRule" id="PRU00354"/>
    </source>
</evidence>
<feature type="transmembrane region" description="Helical" evidence="5">
    <location>
        <begin position="106"/>
        <end position="128"/>
    </location>
</feature>
<feature type="transmembrane region" description="Helical" evidence="5">
    <location>
        <begin position="68"/>
        <end position="86"/>
    </location>
</feature>
<name>A0A0S7BLM3_9CHLR</name>
<evidence type="ECO:0000256" key="5">
    <source>
        <dbReference type="SAM" id="Phobius"/>
    </source>
</evidence>
<evidence type="ECO:0000313" key="8">
    <source>
        <dbReference type="Proteomes" id="UP000055060"/>
    </source>
</evidence>
<comment type="similarity">
    <text evidence="1">Belongs to the spermidine/spermine synthase family.</text>
</comment>
<dbReference type="AlphaFoldDB" id="A0A0S7BLM3"/>
<dbReference type="Pfam" id="PF01564">
    <property type="entry name" value="Spermine_synth"/>
    <property type="match status" value="1"/>
</dbReference>
<gene>
    <name evidence="7" type="ORF">LARV_02870</name>
</gene>
<feature type="active site" description="Proton acceptor" evidence="4">
    <location>
        <position position="368"/>
    </location>
</feature>
<dbReference type="STRING" id="360412.LARV_02870"/>
<dbReference type="GO" id="GO:0006596">
    <property type="term" value="P:polyamine biosynthetic process"/>
    <property type="evidence" value="ECO:0007669"/>
    <property type="project" value="UniProtKB-UniRule"/>
</dbReference>
<accession>A0A0S7BLM3</accession>
<protein>
    <submittedName>
        <fullName evidence="7">Spermidine synthase</fullName>
    </submittedName>
</protein>
<evidence type="ECO:0000256" key="3">
    <source>
        <dbReference type="ARBA" id="ARBA00023115"/>
    </source>
</evidence>
<reference evidence="7" key="1">
    <citation type="submission" date="2015-07" db="EMBL/GenBank/DDBJ databases">
        <title>Draft Genome Sequences of Anaerolinea thermolimosa IMO-1, Bellilinea caldifistulae GOMI-1, Leptolinea tardivitalis YMTK-2, Levilinea saccharolytica KIBI-1,Longilinea arvoryzae KOME-1, Previously Described as Members of the Anaerolineaceae (Chloroflexi).</title>
        <authorList>
            <person name="Sekiguchi Y."/>
            <person name="Ohashi A."/>
            <person name="Matsuura N."/>
            <person name="Tourlousse M.D."/>
        </authorList>
    </citation>
    <scope>NUCLEOTIDE SEQUENCE [LARGE SCALE GENOMIC DNA]</scope>
    <source>
        <strain evidence="7">KOME-1</strain>
    </source>
</reference>
<dbReference type="PROSITE" id="PS51006">
    <property type="entry name" value="PABS_2"/>
    <property type="match status" value="1"/>
</dbReference>
<feature type="transmembrane region" description="Helical" evidence="5">
    <location>
        <begin position="36"/>
        <end position="56"/>
    </location>
</feature>
<dbReference type="InterPro" id="IPR030374">
    <property type="entry name" value="PABS"/>
</dbReference>
<keyword evidence="2 4" id="KW-0808">Transferase</keyword>
<evidence type="ECO:0000259" key="6">
    <source>
        <dbReference type="PROSITE" id="PS51006"/>
    </source>
</evidence>
<feature type="domain" description="PABS" evidence="6">
    <location>
        <begin position="299"/>
        <end position="447"/>
    </location>
</feature>
<dbReference type="GO" id="GO:0016740">
    <property type="term" value="F:transferase activity"/>
    <property type="evidence" value="ECO:0007669"/>
    <property type="project" value="UniProtKB-UniRule"/>
</dbReference>
<sequence>MQKGITITVFVSGMVSLAVEMAASRLLGNYFGTSNLIWATIIGLILIYLTAGYFLGGAWSDRSPNASTFYQILLWAGLAIGVIPLISRPILRVAANAFDGLQLGAMIGSFIAVLILFSIPVTLLGTASPFAIRLSLHDSRQAGSVSGKIYAISTLGSFIGTFLPGLVLIPLIGTYRTFLAFSLVLILTALIGLGSVSGWRKAVLFIWMPVVIAILAIVGVRGADKTSRGLVYETESAYNYIQVLQQDGYTILRLNEGQGMHSLYHPTQLNYFGPWEQVLVAPFFNAAPYSTGDVHSMAIVGLAAGTTARQASQVYPDIQIDGIEIDPKIVSVARKYFDMNEPNLNVIIQDGRYALSNSQKKYDIISVDAYRPPYIPWHMTTQEFFQTVYDHLNENGSMAINVGRAPNDRRLVNALVGTIRSVFPSVYVMDLPNSFNSIVFATRQPTQAANLQANFSALVQQPQTPTLLVDTMAITVANLQPTPDSKNVFTDDLTSIEWLTNDLVMSYFIGGDLEGLQQ</sequence>
<keyword evidence="5" id="KW-1133">Transmembrane helix</keyword>
<dbReference type="InterPro" id="IPR029063">
    <property type="entry name" value="SAM-dependent_MTases_sf"/>
</dbReference>
<evidence type="ECO:0000256" key="2">
    <source>
        <dbReference type="ARBA" id="ARBA00022679"/>
    </source>
</evidence>
<dbReference type="EMBL" id="DF967972">
    <property type="protein sequence ID" value="GAP15090.1"/>
    <property type="molecule type" value="Genomic_DNA"/>
</dbReference>
<dbReference type="PANTHER" id="PTHR43317:SF1">
    <property type="entry name" value="THERMOSPERMINE SYNTHASE ACAULIS5"/>
    <property type="match status" value="1"/>
</dbReference>
<keyword evidence="5" id="KW-0812">Transmembrane</keyword>
<keyword evidence="3 4" id="KW-0620">Polyamine biosynthesis</keyword>
<dbReference type="OrthoDB" id="9761985at2"/>
<feature type="transmembrane region" description="Helical" evidence="5">
    <location>
        <begin position="203"/>
        <end position="223"/>
    </location>
</feature>
<feature type="transmembrane region" description="Helical" evidence="5">
    <location>
        <begin position="149"/>
        <end position="172"/>
    </location>
</feature>
<dbReference type="NCBIfam" id="NF037959">
    <property type="entry name" value="MFS_SpdSyn"/>
    <property type="match status" value="1"/>
</dbReference>
<feature type="transmembrane region" description="Helical" evidence="5">
    <location>
        <begin position="178"/>
        <end position="196"/>
    </location>
</feature>
<keyword evidence="8" id="KW-1185">Reference proteome</keyword>
<dbReference type="Gene3D" id="3.40.50.150">
    <property type="entry name" value="Vaccinia Virus protein VP39"/>
    <property type="match status" value="1"/>
</dbReference>
<dbReference type="RefSeq" id="WP_075074292.1">
    <property type="nucleotide sequence ID" value="NZ_DF967972.1"/>
</dbReference>
<organism evidence="7">
    <name type="scientific">Longilinea arvoryzae</name>
    <dbReference type="NCBI Taxonomy" id="360412"/>
    <lineage>
        <taxon>Bacteria</taxon>
        <taxon>Bacillati</taxon>
        <taxon>Chloroflexota</taxon>
        <taxon>Anaerolineae</taxon>
        <taxon>Anaerolineales</taxon>
        <taxon>Anaerolineaceae</taxon>
        <taxon>Longilinea</taxon>
    </lineage>
</organism>
<dbReference type="CDD" id="cd02440">
    <property type="entry name" value="AdoMet_MTases"/>
    <property type="match status" value="1"/>
</dbReference>
<dbReference type="PANTHER" id="PTHR43317">
    <property type="entry name" value="THERMOSPERMINE SYNTHASE ACAULIS5"/>
    <property type="match status" value="1"/>
</dbReference>
<proteinExistence type="inferred from homology"/>
<evidence type="ECO:0000256" key="1">
    <source>
        <dbReference type="ARBA" id="ARBA00007867"/>
    </source>
</evidence>
<dbReference type="SUPFAM" id="SSF53335">
    <property type="entry name" value="S-adenosyl-L-methionine-dependent methyltransferases"/>
    <property type="match status" value="1"/>
</dbReference>